<evidence type="ECO:0000256" key="1">
    <source>
        <dbReference type="ARBA" id="ARBA00001947"/>
    </source>
</evidence>
<dbReference type="EMBL" id="CACVAX010000060">
    <property type="protein sequence ID" value="CAA6822786.1"/>
    <property type="molecule type" value="Genomic_DNA"/>
</dbReference>
<comment type="cofactor">
    <cofactor evidence="1 7">
        <name>Zn(2+)</name>
        <dbReference type="ChEBI" id="CHEBI:29105"/>
    </cofactor>
</comment>
<dbReference type="PANTHER" id="PTHR18952:SF208">
    <property type="entry name" value="CARBONIC ANHYDRASE XA-RELATED"/>
    <property type="match status" value="1"/>
</dbReference>
<proteinExistence type="inferred from homology"/>
<feature type="chain" id="PRO_5028511773" description="Carbonic anhydrase" evidence="7">
    <location>
        <begin position="25"/>
        <end position="260"/>
    </location>
</feature>
<organism evidence="9">
    <name type="scientific">uncultured Sulfurovum sp</name>
    <dbReference type="NCBI Taxonomy" id="269237"/>
    <lineage>
        <taxon>Bacteria</taxon>
        <taxon>Pseudomonadati</taxon>
        <taxon>Campylobacterota</taxon>
        <taxon>Epsilonproteobacteria</taxon>
        <taxon>Campylobacterales</taxon>
        <taxon>Sulfurovaceae</taxon>
        <taxon>Sulfurovum</taxon>
        <taxon>environmental samples</taxon>
    </lineage>
</organism>
<evidence type="ECO:0000256" key="5">
    <source>
        <dbReference type="ARBA" id="ARBA00022833"/>
    </source>
</evidence>
<dbReference type="PROSITE" id="PS00162">
    <property type="entry name" value="ALPHA_CA_1"/>
    <property type="match status" value="1"/>
</dbReference>
<dbReference type="GO" id="GO:0004089">
    <property type="term" value="F:carbonate dehydratase activity"/>
    <property type="evidence" value="ECO:0007669"/>
    <property type="project" value="UniProtKB-UniRule"/>
</dbReference>
<evidence type="ECO:0000256" key="4">
    <source>
        <dbReference type="ARBA" id="ARBA00022723"/>
    </source>
</evidence>
<dbReference type="CDD" id="cd03124">
    <property type="entry name" value="alpha_CA_prokaryotic_like"/>
    <property type="match status" value="1"/>
</dbReference>
<sequence>MKKIISYTSIALSSMLLLSTSSFAETQVKEPTAHAIKHWGYTADVGPSHWGKLNTKFRMCSEGNTQSPINILPTSDIDLPALDLNYTTGSKSVINNGHTVQVNIEDGSVFNIEGMAYKLKQFHFHTPSENNINGASFPLEAHFVHATDDGKLAVVAVMFKEGDANPILTKVWKKLPTLEVGKAVSCGLSAKEVKALMPTDKDYYKFMGSLTTPPCSEEVKWHVFKTPLTISKAQIETFFKLYGHGNNRPVQATHKRIIEE</sequence>
<protein>
    <recommendedName>
        <fullName evidence="3 7">Carbonic anhydrase</fullName>
        <ecNumber evidence="2 7">4.2.1.1</ecNumber>
    </recommendedName>
</protein>
<dbReference type="AlphaFoldDB" id="A0A6S6U5I8"/>
<dbReference type="InterPro" id="IPR041891">
    <property type="entry name" value="Alpha_CA_prokaryot-like"/>
</dbReference>
<keyword evidence="7" id="KW-0732">Signal</keyword>
<dbReference type="GO" id="GO:0008270">
    <property type="term" value="F:zinc ion binding"/>
    <property type="evidence" value="ECO:0007669"/>
    <property type="project" value="UniProtKB-UniRule"/>
</dbReference>
<comment type="function">
    <text evidence="7">Reversible hydration of carbon dioxide.</text>
</comment>
<gene>
    <name evidence="9" type="ORF">HELGO_WM9716</name>
</gene>
<dbReference type="InterPro" id="IPR018338">
    <property type="entry name" value="Carbonic_anhydrase_a-class_CS"/>
</dbReference>
<comment type="similarity">
    <text evidence="7">Belongs to the alpha-carbonic anhydrase family.</text>
</comment>
<evidence type="ECO:0000256" key="2">
    <source>
        <dbReference type="ARBA" id="ARBA00012925"/>
    </source>
</evidence>
<keyword evidence="4 7" id="KW-0479">Metal-binding</keyword>
<dbReference type="PANTHER" id="PTHR18952">
    <property type="entry name" value="CARBONIC ANHYDRASE"/>
    <property type="match status" value="1"/>
</dbReference>
<dbReference type="InterPro" id="IPR001148">
    <property type="entry name" value="CA_dom"/>
</dbReference>
<dbReference type="InterPro" id="IPR023561">
    <property type="entry name" value="Carbonic_anhydrase_a-class"/>
</dbReference>
<comment type="catalytic activity">
    <reaction evidence="7">
        <text>hydrogencarbonate + H(+) = CO2 + H2O</text>
        <dbReference type="Rhea" id="RHEA:10748"/>
        <dbReference type="ChEBI" id="CHEBI:15377"/>
        <dbReference type="ChEBI" id="CHEBI:15378"/>
        <dbReference type="ChEBI" id="CHEBI:16526"/>
        <dbReference type="ChEBI" id="CHEBI:17544"/>
        <dbReference type="EC" id="4.2.1.1"/>
    </reaction>
</comment>
<feature type="domain" description="Alpha-carbonic anhydrase" evidence="8">
    <location>
        <begin position="37"/>
        <end position="260"/>
    </location>
</feature>
<dbReference type="EC" id="4.2.1.1" evidence="2 7"/>
<dbReference type="Gene3D" id="3.10.200.10">
    <property type="entry name" value="Alpha carbonic anhydrase"/>
    <property type="match status" value="1"/>
</dbReference>
<dbReference type="SMART" id="SM01057">
    <property type="entry name" value="Carb_anhydrase"/>
    <property type="match status" value="1"/>
</dbReference>
<name>A0A6S6U5I8_9BACT</name>
<dbReference type="PROSITE" id="PS51144">
    <property type="entry name" value="ALPHA_CA_2"/>
    <property type="match status" value="1"/>
</dbReference>
<evidence type="ECO:0000256" key="7">
    <source>
        <dbReference type="RuleBase" id="RU367011"/>
    </source>
</evidence>
<feature type="signal peptide" evidence="7">
    <location>
        <begin position="1"/>
        <end position="24"/>
    </location>
</feature>
<accession>A0A6S6U5I8</accession>
<dbReference type="InterPro" id="IPR036398">
    <property type="entry name" value="CA_dom_sf"/>
</dbReference>
<evidence type="ECO:0000313" key="9">
    <source>
        <dbReference type="EMBL" id="CAA6822786.1"/>
    </source>
</evidence>
<evidence type="ECO:0000256" key="6">
    <source>
        <dbReference type="ARBA" id="ARBA00023239"/>
    </source>
</evidence>
<dbReference type="Pfam" id="PF00194">
    <property type="entry name" value="Carb_anhydrase"/>
    <property type="match status" value="1"/>
</dbReference>
<dbReference type="GO" id="GO:0006730">
    <property type="term" value="P:one-carbon metabolic process"/>
    <property type="evidence" value="ECO:0007669"/>
    <property type="project" value="TreeGrafter"/>
</dbReference>
<keyword evidence="6 7" id="KW-0456">Lyase</keyword>
<dbReference type="SUPFAM" id="SSF51069">
    <property type="entry name" value="Carbonic anhydrase"/>
    <property type="match status" value="1"/>
</dbReference>
<keyword evidence="5 7" id="KW-0862">Zinc</keyword>
<evidence type="ECO:0000256" key="3">
    <source>
        <dbReference type="ARBA" id="ARBA00014628"/>
    </source>
</evidence>
<evidence type="ECO:0000259" key="8">
    <source>
        <dbReference type="PROSITE" id="PS51144"/>
    </source>
</evidence>
<reference evidence="9" key="1">
    <citation type="submission" date="2020-01" db="EMBL/GenBank/DDBJ databases">
        <authorList>
            <person name="Meier V. D."/>
            <person name="Meier V D."/>
        </authorList>
    </citation>
    <scope>NUCLEOTIDE SEQUENCE</scope>
    <source>
        <strain evidence="9">HLG_WM_MAG_04</strain>
    </source>
</reference>